<comment type="caution">
    <text evidence="1">The sequence shown here is derived from an EMBL/GenBank/DDBJ whole genome shotgun (WGS) entry which is preliminary data.</text>
</comment>
<dbReference type="EMBL" id="MTHB01000041">
    <property type="protein sequence ID" value="OXC79373.1"/>
    <property type="molecule type" value="Genomic_DNA"/>
</dbReference>
<reference evidence="2" key="1">
    <citation type="submission" date="2017-01" db="EMBL/GenBank/DDBJ databases">
        <title>Genome Analysis of Deinococcus marmoris KOPRI26562.</title>
        <authorList>
            <person name="Kim J.H."/>
            <person name="Oh H.-M."/>
        </authorList>
    </citation>
    <scope>NUCLEOTIDE SEQUENCE [LARGE SCALE GENOMIC DNA]</scope>
    <source>
        <strain evidence="2">PAMC 26633</strain>
    </source>
</reference>
<accession>A0A226X7R9</accession>
<dbReference type="AlphaFoldDB" id="A0A226X7R9"/>
<sequence>MDNGIGSSTIRVKGLCRGMYTTDGNPAWMYVTCAELITHAEREFRQFSAGADPGKDAVPE</sequence>
<evidence type="ECO:0000313" key="1">
    <source>
        <dbReference type="EMBL" id="OXC79373.1"/>
    </source>
</evidence>
<gene>
    <name evidence="1" type="ORF">BSU04_06755</name>
</gene>
<name>A0A226X7R9_CABSO</name>
<evidence type="ECO:0000313" key="2">
    <source>
        <dbReference type="Proteomes" id="UP000214720"/>
    </source>
</evidence>
<proteinExistence type="predicted"/>
<protein>
    <submittedName>
        <fullName evidence="1">Uncharacterized protein</fullName>
    </submittedName>
</protein>
<organism evidence="1 2">
    <name type="scientific">Caballeronia sordidicola</name>
    <name type="common">Burkholderia sordidicola</name>
    <dbReference type="NCBI Taxonomy" id="196367"/>
    <lineage>
        <taxon>Bacteria</taxon>
        <taxon>Pseudomonadati</taxon>
        <taxon>Pseudomonadota</taxon>
        <taxon>Betaproteobacteria</taxon>
        <taxon>Burkholderiales</taxon>
        <taxon>Burkholderiaceae</taxon>
        <taxon>Caballeronia</taxon>
    </lineage>
</organism>
<dbReference type="Proteomes" id="UP000214720">
    <property type="component" value="Unassembled WGS sequence"/>
</dbReference>